<proteinExistence type="predicted"/>
<sequence length="310" mass="35547">MKIEKNKIVFASVLICVILFIGAYAMLVMGDEEEPTIETNQIPIPELGEGQKEYESKLEALDALKEVRETNAPSIYDERLLDSTGVYDPDLLDKKKVRIVDSIYNEGRISYSNRNFTEPDTKIRPKAIKRDSIPKKNKQENQIDTKELALEHRLFFASKPMENDRLNSKNTDSLIYARVDGTQTVQTNYRLQMRLIKATKINNRMLPKNTPIYGFVSFKPNRTIIRIENINRQTVKLKAFDFQDGSEGIYVENSFRAEAGQEVTGDIVDDINIAGVPQVDGVKKIFQRNNRNVKVTVTHNYKLILKADNR</sequence>
<dbReference type="AlphaFoldDB" id="A0A1K2ICR9"/>
<dbReference type="InterPro" id="IPR055407">
    <property type="entry name" value="TraM_C"/>
</dbReference>
<feature type="domain" description="Conjugative transposon TraM C-terminal" evidence="1">
    <location>
        <begin position="175"/>
        <end position="306"/>
    </location>
</feature>
<evidence type="ECO:0000313" key="3">
    <source>
        <dbReference type="Proteomes" id="UP000182544"/>
    </source>
</evidence>
<organism evidence="2 3">
    <name type="scientific">Flaviramulus basaltis</name>
    <dbReference type="NCBI Taxonomy" id="369401"/>
    <lineage>
        <taxon>Bacteria</taxon>
        <taxon>Pseudomonadati</taxon>
        <taxon>Bacteroidota</taxon>
        <taxon>Flavobacteriia</taxon>
        <taxon>Flavobacteriales</taxon>
        <taxon>Flavobacteriaceae</taxon>
        <taxon>Flaviramulus</taxon>
    </lineage>
</organism>
<reference evidence="2 3" key="1">
    <citation type="submission" date="2016-10" db="EMBL/GenBank/DDBJ databases">
        <authorList>
            <person name="de Groot N.N."/>
        </authorList>
    </citation>
    <scope>NUCLEOTIDE SEQUENCE [LARGE SCALE GENOMIC DNA]</scope>
    <source>
        <strain evidence="2 3">DSM 18180</strain>
    </source>
</reference>
<dbReference type="Proteomes" id="UP000182544">
    <property type="component" value="Unassembled WGS sequence"/>
</dbReference>
<dbReference type="Pfam" id="PF12508">
    <property type="entry name" value="Transposon_TraM"/>
    <property type="match status" value="1"/>
</dbReference>
<dbReference type="STRING" id="369401.SAMN05428642_101344"/>
<evidence type="ECO:0000313" key="2">
    <source>
        <dbReference type="EMBL" id="SFZ89507.1"/>
    </source>
</evidence>
<protein>
    <recommendedName>
        <fullName evidence="1">Conjugative transposon TraM C-terminal domain-containing protein</fullName>
    </recommendedName>
</protein>
<accession>A0A1K2ICR9</accession>
<dbReference type="OrthoDB" id="1409065at2"/>
<evidence type="ECO:0000259" key="1">
    <source>
        <dbReference type="Pfam" id="PF12508"/>
    </source>
</evidence>
<dbReference type="EMBL" id="FPKV01000001">
    <property type="protein sequence ID" value="SFZ89507.1"/>
    <property type="molecule type" value="Genomic_DNA"/>
</dbReference>
<keyword evidence="3" id="KW-1185">Reference proteome</keyword>
<name>A0A1K2ICR9_9FLAO</name>
<gene>
    <name evidence="2" type="ORF">SAMN05428642_101344</name>
</gene>